<reference evidence="1" key="1">
    <citation type="submission" date="2012-11" db="EMBL/GenBank/DDBJ databases">
        <title>Dependencies among metagenomic species, viruses, plasmids and units of genetic variation.</title>
        <authorList>
            <person name="Nielsen H.B."/>
            <person name="Almeida M."/>
            <person name="Juncker A.S."/>
            <person name="Rasmussen S."/>
            <person name="Li J."/>
            <person name="Sunagawa S."/>
            <person name="Plichta D."/>
            <person name="Gautier L."/>
            <person name="Le Chatelier E."/>
            <person name="Peletier E."/>
            <person name="Bonde I."/>
            <person name="Nielsen T."/>
            <person name="Manichanh C."/>
            <person name="Arumugam M."/>
            <person name="Batto J."/>
            <person name="Santos M.B.Q.D."/>
            <person name="Blom N."/>
            <person name="Borruel N."/>
            <person name="Burgdorf K.S."/>
            <person name="Boumezbeur F."/>
            <person name="Casellas F."/>
            <person name="Dore J."/>
            <person name="Guarner F."/>
            <person name="Hansen T."/>
            <person name="Hildebrand F."/>
            <person name="Kaas R.S."/>
            <person name="Kennedy S."/>
            <person name="Kristiansen K."/>
            <person name="Kultima J.R."/>
            <person name="Leonard P."/>
            <person name="Levenez F."/>
            <person name="Lund O."/>
            <person name="Moumen B."/>
            <person name="Le Paslier D."/>
            <person name="Pons N."/>
            <person name="Pedersen O."/>
            <person name="Prifti E."/>
            <person name="Qin J."/>
            <person name="Raes J."/>
            <person name="Tap J."/>
            <person name="Tims S."/>
            <person name="Ussery D.W."/>
            <person name="Yamada T."/>
            <person name="MetaHit consortium"/>
            <person name="Renault P."/>
            <person name="Sicheritz-Ponten T."/>
            <person name="Bork P."/>
            <person name="Wang J."/>
            <person name="Brunak S."/>
            <person name="Ehrlich S.D."/>
        </authorList>
    </citation>
    <scope>NUCLEOTIDE SEQUENCE [LARGE SCALE GENOMIC DNA]</scope>
</reference>
<organism evidence="1 2">
    <name type="scientific">Phocaeicola plebeius CAG:211</name>
    <dbReference type="NCBI Taxonomy" id="1263052"/>
    <lineage>
        <taxon>Bacteria</taxon>
        <taxon>Pseudomonadati</taxon>
        <taxon>Bacteroidota</taxon>
        <taxon>Bacteroidia</taxon>
        <taxon>Bacteroidales</taxon>
        <taxon>Bacteroidaceae</taxon>
        <taxon>Phocaeicola</taxon>
    </lineage>
</organism>
<protein>
    <submittedName>
        <fullName evidence="1">Uncharacterized protein</fullName>
    </submittedName>
</protein>
<dbReference type="EMBL" id="CBAT010000200">
    <property type="protein sequence ID" value="CCZ88079.1"/>
    <property type="molecule type" value="Genomic_DNA"/>
</dbReference>
<dbReference type="Proteomes" id="UP000018372">
    <property type="component" value="Unassembled WGS sequence"/>
</dbReference>
<accession>R5VJW0</accession>
<sequence length="36" mass="4455">MFLNVIFPFLFRQFFLDALIFENKGTYLFDYKKDNV</sequence>
<evidence type="ECO:0000313" key="2">
    <source>
        <dbReference type="Proteomes" id="UP000018372"/>
    </source>
</evidence>
<comment type="caution">
    <text evidence="1">The sequence shown here is derived from an EMBL/GenBank/DDBJ whole genome shotgun (WGS) entry which is preliminary data.</text>
</comment>
<evidence type="ECO:0000313" key="1">
    <source>
        <dbReference type="EMBL" id="CCZ88079.1"/>
    </source>
</evidence>
<proteinExistence type="predicted"/>
<dbReference type="AlphaFoldDB" id="R5VJW0"/>
<name>R5VJW0_9BACT</name>
<gene>
    <name evidence="1" type="ORF">BN536_00395</name>
</gene>